<evidence type="ECO:0000256" key="3">
    <source>
        <dbReference type="ARBA" id="ARBA00022840"/>
    </source>
</evidence>
<dbReference type="GO" id="GO:0005524">
    <property type="term" value="F:ATP binding"/>
    <property type="evidence" value="ECO:0007669"/>
    <property type="project" value="UniProtKB-KW"/>
</dbReference>
<dbReference type="InterPro" id="IPR015854">
    <property type="entry name" value="ABC_transpr_LolD-like"/>
</dbReference>
<dbReference type="InterPro" id="IPR027417">
    <property type="entry name" value="P-loop_NTPase"/>
</dbReference>
<dbReference type="PROSITE" id="PS50893">
    <property type="entry name" value="ABC_TRANSPORTER_2"/>
    <property type="match status" value="1"/>
</dbReference>
<dbReference type="PANTHER" id="PTHR24220:SF674">
    <property type="entry name" value="BACITRACIN EXPORT ATP-BINDING PROTEIN BCEA"/>
    <property type="match status" value="1"/>
</dbReference>
<evidence type="ECO:0000256" key="1">
    <source>
        <dbReference type="ARBA" id="ARBA00022448"/>
    </source>
</evidence>
<dbReference type="EMBL" id="QWKH01000118">
    <property type="protein sequence ID" value="NBI35424.1"/>
    <property type="molecule type" value="Genomic_DNA"/>
</dbReference>
<keyword evidence="1" id="KW-0813">Transport</keyword>
<keyword evidence="2" id="KW-0547">Nucleotide-binding</keyword>
<dbReference type="SMART" id="SM00382">
    <property type="entry name" value="AAA"/>
    <property type="match status" value="1"/>
</dbReference>
<comment type="similarity">
    <text evidence="4">Belongs to the ABC transporter superfamily. Macrolide exporter (TC 3.A.1.122) family.</text>
</comment>
<dbReference type="InterPro" id="IPR017911">
    <property type="entry name" value="MacB-like_ATP-bd"/>
</dbReference>
<proteinExistence type="inferred from homology"/>
<organism evidence="6">
    <name type="scientific">Muribaculaceae bacterium Z82</name>
    <dbReference type="NCBI Taxonomy" id="2304548"/>
    <lineage>
        <taxon>Bacteria</taxon>
        <taxon>Pseudomonadati</taxon>
        <taxon>Bacteroidota</taxon>
        <taxon>Bacteroidia</taxon>
        <taxon>Bacteroidales</taxon>
        <taxon>Muribaculaceae</taxon>
    </lineage>
</organism>
<name>A0A7C9NBY0_9BACT</name>
<keyword evidence="3 6" id="KW-0067">ATP-binding</keyword>
<reference evidence="6" key="1">
    <citation type="submission" date="2018-08" db="EMBL/GenBank/DDBJ databases">
        <title>Murine metabolic-syndrome-specific gut microbial biobank.</title>
        <authorList>
            <person name="Liu C."/>
        </authorList>
    </citation>
    <scope>NUCLEOTIDE SEQUENCE [LARGE SCALE GENOMIC DNA]</scope>
    <source>
        <strain evidence="6">Z82</strain>
    </source>
</reference>
<accession>A0A7C9NBY0</accession>
<sequence>MGRVRGDGHCALSVRQITKVYGRKDFTTKALDGVSFSVDDGEFVGIMGASGSGKSTLLNCIATIDRPTSGQVLVGGKEVSAMSNRALAKFRRDDLGFIFQDSNLLNTLTGFENIALALTIKHDSPRQIPARVEEMARTLGVGEVLGKYPYQMSGGQRQRIAAARAMVADPRLVLADEPTGALDSRSAAVMLEVMEMMNSQLGATILMVTHDAFAASFTNRILFLQNGRIFSELHKGTDTREQFFARILEVVAFLGGEANHAG</sequence>
<dbReference type="AlphaFoldDB" id="A0A7C9NBY0"/>
<dbReference type="Pfam" id="PF00005">
    <property type="entry name" value="ABC_tran"/>
    <property type="match status" value="1"/>
</dbReference>
<dbReference type="GO" id="GO:0098796">
    <property type="term" value="C:membrane protein complex"/>
    <property type="evidence" value="ECO:0007669"/>
    <property type="project" value="UniProtKB-ARBA"/>
</dbReference>
<gene>
    <name evidence="6" type="ORF">D1639_10385</name>
</gene>
<evidence type="ECO:0000259" key="5">
    <source>
        <dbReference type="PROSITE" id="PS50893"/>
    </source>
</evidence>
<dbReference type="SUPFAM" id="SSF52540">
    <property type="entry name" value="P-loop containing nucleoside triphosphate hydrolases"/>
    <property type="match status" value="1"/>
</dbReference>
<dbReference type="Gene3D" id="3.40.50.300">
    <property type="entry name" value="P-loop containing nucleotide triphosphate hydrolases"/>
    <property type="match status" value="1"/>
</dbReference>
<dbReference type="GO" id="GO:0005886">
    <property type="term" value="C:plasma membrane"/>
    <property type="evidence" value="ECO:0007669"/>
    <property type="project" value="TreeGrafter"/>
</dbReference>
<dbReference type="GO" id="GO:0016887">
    <property type="term" value="F:ATP hydrolysis activity"/>
    <property type="evidence" value="ECO:0007669"/>
    <property type="project" value="InterPro"/>
</dbReference>
<evidence type="ECO:0000313" key="6">
    <source>
        <dbReference type="EMBL" id="NBI35424.1"/>
    </source>
</evidence>
<dbReference type="FunFam" id="3.40.50.300:FF:000032">
    <property type="entry name" value="Export ABC transporter ATP-binding protein"/>
    <property type="match status" value="1"/>
</dbReference>
<feature type="domain" description="ABC transporter" evidence="5">
    <location>
        <begin position="12"/>
        <end position="251"/>
    </location>
</feature>
<dbReference type="CDD" id="cd03255">
    <property type="entry name" value="ABC_MJ0796_LolCDE_FtsE"/>
    <property type="match status" value="1"/>
</dbReference>
<dbReference type="InterPro" id="IPR003439">
    <property type="entry name" value="ABC_transporter-like_ATP-bd"/>
</dbReference>
<dbReference type="PANTHER" id="PTHR24220">
    <property type="entry name" value="IMPORT ATP-BINDING PROTEIN"/>
    <property type="match status" value="1"/>
</dbReference>
<protein>
    <submittedName>
        <fullName evidence="6">ABC transporter ATP-binding protein</fullName>
    </submittedName>
</protein>
<dbReference type="GO" id="GO:0022857">
    <property type="term" value="F:transmembrane transporter activity"/>
    <property type="evidence" value="ECO:0007669"/>
    <property type="project" value="TreeGrafter"/>
</dbReference>
<evidence type="ECO:0000256" key="4">
    <source>
        <dbReference type="ARBA" id="ARBA00038388"/>
    </source>
</evidence>
<evidence type="ECO:0000256" key="2">
    <source>
        <dbReference type="ARBA" id="ARBA00022741"/>
    </source>
</evidence>
<dbReference type="InterPro" id="IPR003593">
    <property type="entry name" value="AAA+_ATPase"/>
</dbReference>
<comment type="caution">
    <text evidence="6">The sequence shown here is derived from an EMBL/GenBank/DDBJ whole genome shotgun (WGS) entry which is preliminary data.</text>
</comment>